<dbReference type="Pfam" id="PF13577">
    <property type="entry name" value="SnoaL_4"/>
    <property type="match status" value="1"/>
</dbReference>
<dbReference type="CDD" id="cd00531">
    <property type="entry name" value="NTF2_like"/>
    <property type="match status" value="1"/>
</dbReference>
<dbReference type="InterPro" id="IPR037401">
    <property type="entry name" value="SnoaL-like"/>
</dbReference>
<dbReference type="AlphaFoldDB" id="A0A8H7CY04"/>
<feature type="domain" description="SnoaL-like" evidence="2">
    <location>
        <begin position="46"/>
        <end position="170"/>
    </location>
</feature>
<evidence type="ECO:0000313" key="4">
    <source>
        <dbReference type="Proteomes" id="UP000620124"/>
    </source>
</evidence>
<keyword evidence="4" id="KW-1185">Reference proteome</keyword>
<accession>A0A8H7CY04</accession>
<name>A0A8H7CY04_9AGAR</name>
<evidence type="ECO:0000259" key="2">
    <source>
        <dbReference type="Pfam" id="PF13577"/>
    </source>
</evidence>
<evidence type="ECO:0000313" key="3">
    <source>
        <dbReference type="EMBL" id="KAF7352121.1"/>
    </source>
</evidence>
<keyword evidence="1" id="KW-0732">Signal</keyword>
<evidence type="ECO:0000256" key="1">
    <source>
        <dbReference type="SAM" id="SignalP"/>
    </source>
</evidence>
<dbReference type="EMBL" id="JACAZI010000009">
    <property type="protein sequence ID" value="KAF7352121.1"/>
    <property type="molecule type" value="Genomic_DNA"/>
</dbReference>
<protein>
    <submittedName>
        <fullName evidence="3">SnoaL-like domain-containing protein</fullName>
    </submittedName>
</protein>
<sequence>MRLPALLGVLLGVAHTSLASINLTSTTPISPFDLPALLSVPSHPDLAASELIRTTLGHYPLSIDGKNFGALALVFAADAVANYSAPLDVLTPLATIQAVLASSLEKVTTQHALGTQVIEVLNEREAFSVTYYTATHFGMGVYEGEIAVAYGQYQDYWVLQHQGWKIQNRNLVYMGPLIGNLSIFT</sequence>
<dbReference type="OrthoDB" id="2148716at2759"/>
<feature type="chain" id="PRO_5034187192" evidence="1">
    <location>
        <begin position="20"/>
        <end position="185"/>
    </location>
</feature>
<proteinExistence type="predicted"/>
<feature type="signal peptide" evidence="1">
    <location>
        <begin position="1"/>
        <end position="19"/>
    </location>
</feature>
<dbReference type="InterPro" id="IPR032710">
    <property type="entry name" value="NTF2-like_dom_sf"/>
</dbReference>
<reference evidence="3" key="1">
    <citation type="submission" date="2020-05" db="EMBL/GenBank/DDBJ databases">
        <title>Mycena genomes resolve the evolution of fungal bioluminescence.</title>
        <authorList>
            <person name="Tsai I.J."/>
        </authorList>
    </citation>
    <scope>NUCLEOTIDE SEQUENCE</scope>
    <source>
        <strain evidence="3">CCC161011</strain>
    </source>
</reference>
<dbReference type="Gene3D" id="3.10.450.50">
    <property type="match status" value="1"/>
</dbReference>
<dbReference type="Proteomes" id="UP000620124">
    <property type="component" value="Unassembled WGS sequence"/>
</dbReference>
<gene>
    <name evidence="3" type="ORF">MVEN_01175100</name>
</gene>
<organism evidence="3 4">
    <name type="scientific">Mycena venus</name>
    <dbReference type="NCBI Taxonomy" id="2733690"/>
    <lineage>
        <taxon>Eukaryota</taxon>
        <taxon>Fungi</taxon>
        <taxon>Dikarya</taxon>
        <taxon>Basidiomycota</taxon>
        <taxon>Agaricomycotina</taxon>
        <taxon>Agaricomycetes</taxon>
        <taxon>Agaricomycetidae</taxon>
        <taxon>Agaricales</taxon>
        <taxon>Marasmiineae</taxon>
        <taxon>Mycenaceae</taxon>
        <taxon>Mycena</taxon>
    </lineage>
</organism>
<comment type="caution">
    <text evidence="3">The sequence shown here is derived from an EMBL/GenBank/DDBJ whole genome shotgun (WGS) entry which is preliminary data.</text>
</comment>
<dbReference type="SUPFAM" id="SSF54427">
    <property type="entry name" value="NTF2-like"/>
    <property type="match status" value="1"/>
</dbReference>